<evidence type="ECO:0000256" key="1">
    <source>
        <dbReference type="SAM" id="Phobius"/>
    </source>
</evidence>
<keyword evidence="1" id="KW-0812">Transmembrane</keyword>
<evidence type="ECO:0000313" key="2">
    <source>
        <dbReference type="EMBL" id="QBK89479.1"/>
    </source>
</evidence>
<gene>
    <name evidence="2" type="ORF">LCMiAC02_05740</name>
</gene>
<proteinExistence type="predicted"/>
<keyword evidence="1" id="KW-1133">Transmembrane helix</keyword>
<feature type="transmembrane region" description="Helical" evidence="1">
    <location>
        <begin position="109"/>
        <end position="131"/>
    </location>
</feature>
<name>A0A481Z2G3_9VIRU</name>
<accession>A0A481Z2G3</accession>
<keyword evidence="1" id="KW-0472">Membrane</keyword>
<reference evidence="2" key="1">
    <citation type="journal article" date="2019" name="MBio">
        <title>Virus Genomes from Deep Sea Sediments Expand the Ocean Megavirome and Support Independent Origins of Viral Gigantism.</title>
        <authorList>
            <person name="Backstrom D."/>
            <person name="Yutin N."/>
            <person name="Jorgensen S.L."/>
            <person name="Dharamshi J."/>
            <person name="Homa F."/>
            <person name="Zaremba-Niedwiedzka K."/>
            <person name="Spang A."/>
            <person name="Wolf Y.I."/>
            <person name="Koonin E.V."/>
            <person name="Ettema T.J."/>
        </authorList>
    </citation>
    <scope>NUCLEOTIDE SEQUENCE</scope>
</reference>
<dbReference type="EMBL" id="MK500425">
    <property type="protein sequence ID" value="QBK89479.1"/>
    <property type="molecule type" value="Genomic_DNA"/>
</dbReference>
<sequence length="135" mass="15585">MKTTINNISRNKYFSVPNINSYDLKPRLRSLKKKSIEENCDNNNFMYKSVIIDKNTKKIGSDLGESYLVCNNDTDVSDLRKSEYNTIKKQDKFAKFSNGKKYIKKGKDAIITGSNTYATLIVIYSIGKYLWPFLL</sequence>
<organism evidence="2">
    <name type="scientific">Mimivirus LCMiAC02</name>
    <dbReference type="NCBI Taxonomy" id="2506609"/>
    <lineage>
        <taxon>Viruses</taxon>
        <taxon>Varidnaviria</taxon>
        <taxon>Bamfordvirae</taxon>
        <taxon>Nucleocytoviricota</taxon>
        <taxon>Megaviricetes</taxon>
        <taxon>Imitervirales</taxon>
        <taxon>Mimiviridae</taxon>
        <taxon>Klosneuvirinae</taxon>
    </lineage>
</organism>
<protein>
    <submittedName>
        <fullName evidence="2">Uncharacterized protein</fullName>
    </submittedName>
</protein>